<dbReference type="Pfam" id="PF18900">
    <property type="entry name" value="DUF5656"/>
    <property type="match status" value="1"/>
</dbReference>
<feature type="transmembrane region" description="Helical" evidence="1">
    <location>
        <begin position="196"/>
        <end position="214"/>
    </location>
</feature>
<evidence type="ECO:0000313" key="2">
    <source>
        <dbReference type="EMBL" id="GAP40795.1"/>
    </source>
</evidence>
<reference evidence="2" key="1">
    <citation type="journal article" date="2015" name="Genome Announc.">
        <title>Draft Genome Sequence of Anaerolineae Strain TC1, a Novel Isolate from a Methanogenic Wastewater Treatment System.</title>
        <authorList>
            <person name="Matsuura N."/>
            <person name="Tourlousse D.M."/>
            <person name="Sun L."/>
            <person name="Toyonaga M."/>
            <person name="Kuroda K."/>
            <person name="Ohashi A."/>
            <person name="Cruz R."/>
            <person name="Yamaguchi T."/>
            <person name="Sekiguchi Y."/>
        </authorList>
    </citation>
    <scope>NUCLEOTIDE SEQUENCE [LARGE SCALE GENOMIC DNA]</scope>
    <source>
        <strain evidence="2">TC1</strain>
    </source>
</reference>
<dbReference type="RefSeq" id="WP_062280705.1">
    <property type="nucleotide sequence ID" value="NZ_DF968181.1"/>
</dbReference>
<protein>
    <submittedName>
        <fullName evidence="2">Uncharacterized protein</fullName>
    </submittedName>
</protein>
<sequence length="270" mass="30580">MENRKIQNEITTLTGILLMVYVLTIFIDRSIVIFPIRISGFSLDINWKMIDIVAPAAGLLSSLGLLQIIHERGSFMNKELLVHGIIPFTSAFSLGVVLRNTTVGFSWWMMLFFGGLLLFLVFTAETIMVDPNDSRRVIAEIVLTGLAYSTFLITSIAVRVNLSRLILELPVLALVAFLIALRLLFLRISGVKQEKWAIWVAIFVIQTATAFHYWPINSLSYSVLMFLCFYVLVNSMILVSRGYSNSEIKKKQIIPLVILFLLWILTETVN</sequence>
<feature type="transmembrane region" description="Helical" evidence="1">
    <location>
        <begin position="220"/>
        <end position="240"/>
    </location>
</feature>
<feature type="transmembrane region" description="Helical" evidence="1">
    <location>
        <begin position="49"/>
        <end position="68"/>
    </location>
</feature>
<evidence type="ECO:0000256" key="1">
    <source>
        <dbReference type="SAM" id="Phobius"/>
    </source>
</evidence>
<keyword evidence="1" id="KW-0472">Membrane</keyword>
<dbReference type="STRING" id="1678840.ATC1_13775"/>
<dbReference type="EMBL" id="DF968181">
    <property type="protein sequence ID" value="GAP40795.1"/>
    <property type="molecule type" value="Genomic_DNA"/>
</dbReference>
<feature type="transmembrane region" description="Helical" evidence="1">
    <location>
        <begin position="80"/>
        <end position="99"/>
    </location>
</feature>
<keyword evidence="1" id="KW-1133">Transmembrane helix</keyword>
<keyword evidence="1" id="KW-0812">Transmembrane</keyword>
<gene>
    <name evidence="2" type="ORF">ATC1_13775</name>
</gene>
<feature type="transmembrane region" description="Helical" evidence="1">
    <location>
        <begin position="137"/>
        <end position="158"/>
    </location>
</feature>
<feature type="transmembrane region" description="Helical" evidence="1">
    <location>
        <begin position="105"/>
        <end position="125"/>
    </location>
</feature>
<organism evidence="2">
    <name type="scientific">Flexilinea flocculi</name>
    <dbReference type="NCBI Taxonomy" id="1678840"/>
    <lineage>
        <taxon>Bacteria</taxon>
        <taxon>Bacillati</taxon>
        <taxon>Chloroflexota</taxon>
        <taxon>Anaerolineae</taxon>
        <taxon>Anaerolineales</taxon>
        <taxon>Anaerolineaceae</taxon>
        <taxon>Flexilinea</taxon>
    </lineage>
</organism>
<feature type="transmembrane region" description="Helical" evidence="1">
    <location>
        <begin position="12"/>
        <end position="37"/>
    </location>
</feature>
<dbReference type="Proteomes" id="UP000053370">
    <property type="component" value="Unassembled WGS sequence"/>
</dbReference>
<feature type="transmembrane region" description="Helical" evidence="1">
    <location>
        <begin position="164"/>
        <end position="184"/>
    </location>
</feature>
<proteinExistence type="predicted"/>
<accession>A0A0S7BQR8</accession>
<dbReference type="AlphaFoldDB" id="A0A0S7BQR8"/>
<keyword evidence="3" id="KW-1185">Reference proteome</keyword>
<name>A0A0S7BQR8_9CHLR</name>
<evidence type="ECO:0000313" key="3">
    <source>
        <dbReference type="Proteomes" id="UP000053370"/>
    </source>
</evidence>
<dbReference type="InterPro" id="IPR043715">
    <property type="entry name" value="DUF5656"/>
</dbReference>